<keyword evidence="1" id="KW-0472">Membrane</keyword>
<dbReference type="Proteomes" id="UP000823928">
    <property type="component" value="Unassembled WGS sequence"/>
</dbReference>
<protein>
    <submittedName>
        <fullName evidence="3">YcxB family protein</fullName>
    </submittedName>
</protein>
<organism evidence="3 4">
    <name type="scientific">Candidatus Scatousia excrementigallinarum</name>
    <dbReference type="NCBI Taxonomy" id="2840935"/>
    <lineage>
        <taxon>Bacteria</taxon>
        <taxon>Candidatus Scatousia</taxon>
    </lineage>
</organism>
<name>A0A9D1EX73_9BACT</name>
<dbReference type="AlphaFoldDB" id="A0A9D1EX73"/>
<evidence type="ECO:0000259" key="2">
    <source>
        <dbReference type="Pfam" id="PF14317"/>
    </source>
</evidence>
<evidence type="ECO:0000313" key="3">
    <source>
        <dbReference type="EMBL" id="HIS35513.1"/>
    </source>
</evidence>
<proteinExistence type="predicted"/>
<reference evidence="3" key="1">
    <citation type="submission" date="2020-10" db="EMBL/GenBank/DDBJ databases">
        <authorList>
            <person name="Gilroy R."/>
        </authorList>
    </citation>
    <scope>NUCLEOTIDE SEQUENCE</scope>
    <source>
        <strain evidence="3">6276</strain>
    </source>
</reference>
<dbReference type="EMBL" id="DVIU01000052">
    <property type="protein sequence ID" value="HIS35513.1"/>
    <property type="molecule type" value="Genomic_DNA"/>
</dbReference>
<dbReference type="Pfam" id="PF14317">
    <property type="entry name" value="YcxB"/>
    <property type="match status" value="1"/>
</dbReference>
<feature type="transmembrane region" description="Helical" evidence="1">
    <location>
        <begin position="91"/>
        <end position="112"/>
    </location>
</feature>
<evidence type="ECO:0000313" key="4">
    <source>
        <dbReference type="Proteomes" id="UP000823928"/>
    </source>
</evidence>
<reference evidence="3" key="2">
    <citation type="journal article" date="2021" name="PeerJ">
        <title>Extensive microbial diversity within the chicken gut microbiome revealed by metagenomics and culture.</title>
        <authorList>
            <person name="Gilroy R."/>
            <person name="Ravi A."/>
            <person name="Getino M."/>
            <person name="Pursley I."/>
            <person name="Horton D.L."/>
            <person name="Alikhan N.F."/>
            <person name="Baker D."/>
            <person name="Gharbi K."/>
            <person name="Hall N."/>
            <person name="Watson M."/>
            <person name="Adriaenssens E.M."/>
            <person name="Foster-Nyarko E."/>
            <person name="Jarju S."/>
            <person name="Secka A."/>
            <person name="Antonio M."/>
            <person name="Oren A."/>
            <person name="Chaudhuri R.R."/>
            <person name="La Ragione R."/>
            <person name="Hildebrand F."/>
            <person name="Pallen M.J."/>
        </authorList>
    </citation>
    <scope>NUCLEOTIDE SEQUENCE</scope>
    <source>
        <strain evidence="3">6276</strain>
    </source>
</reference>
<gene>
    <name evidence="3" type="ORF">IAC10_02630</name>
</gene>
<sequence>MEKIKYTLTLDDCRDYVKYQRKIPRLKKYVFKQFMPLIILFVLIILFSLAMEISFFFKAFHYVSGEYAMSFSELLKTDFSALLLEGIADHFWNMNLPILLIWAVIFCTAWFISKNDIFHAESSKIYKGLKNQSLDIEITPQEDGLYCKGKNVSALYKWKDILDIYDTKKSYLAYVGESSALIIPKRAFPQQEESESFYNYVNDKLNSK</sequence>
<accession>A0A9D1EX73</accession>
<comment type="caution">
    <text evidence="3">The sequence shown here is derived from an EMBL/GenBank/DDBJ whole genome shotgun (WGS) entry which is preliminary data.</text>
</comment>
<keyword evidence="1" id="KW-1133">Transmembrane helix</keyword>
<evidence type="ECO:0000256" key="1">
    <source>
        <dbReference type="SAM" id="Phobius"/>
    </source>
</evidence>
<keyword evidence="1" id="KW-0812">Transmembrane</keyword>
<dbReference type="InterPro" id="IPR025588">
    <property type="entry name" value="YcxB-like_C"/>
</dbReference>
<feature type="domain" description="YcxB-like C-terminal" evidence="2">
    <location>
        <begin position="142"/>
        <end position="198"/>
    </location>
</feature>
<feature type="transmembrane region" description="Helical" evidence="1">
    <location>
        <begin position="34"/>
        <end position="57"/>
    </location>
</feature>